<dbReference type="InterPro" id="IPR036102">
    <property type="entry name" value="OsmC/Ohrsf"/>
</dbReference>
<sequence length="156" mass="16360">MATRPKASVVPFTNHAEGTGVAQTVTVGGDAGHVFDVDTYPAFGGADAQPSPLSYVLGALTSCNQITASIVAKELGVTLGAWTFDVQGDLDTAVMVGGEQGNANFDAVTVRATVQTDADDETFAKLQAETERRCPVTQLFQRSGLEYSSDWTRAAL</sequence>
<evidence type="ECO:0000313" key="1">
    <source>
        <dbReference type="EMBL" id="SCX43558.1"/>
    </source>
</evidence>
<evidence type="ECO:0000313" key="2">
    <source>
        <dbReference type="Proteomes" id="UP000198981"/>
    </source>
</evidence>
<dbReference type="RefSeq" id="WP_092801208.1">
    <property type="nucleotide sequence ID" value="NZ_FMUH01000002.1"/>
</dbReference>
<organism evidence="1 2">
    <name type="scientific">Klenkia marina</name>
    <dbReference type="NCBI Taxonomy" id="1960309"/>
    <lineage>
        <taxon>Bacteria</taxon>
        <taxon>Bacillati</taxon>
        <taxon>Actinomycetota</taxon>
        <taxon>Actinomycetes</taxon>
        <taxon>Geodermatophilales</taxon>
        <taxon>Geodermatophilaceae</taxon>
        <taxon>Klenkia</taxon>
    </lineage>
</organism>
<dbReference type="Proteomes" id="UP000198981">
    <property type="component" value="Unassembled WGS sequence"/>
</dbReference>
<name>A0A1G4XSB4_9ACTN</name>
<keyword evidence="2" id="KW-1185">Reference proteome</keyword>
<dbReference type="OrthoDB" id="9811389at2"/>
<dbReference type="InterPro" id="IPR015946">
    <property type="entry name" value="KH_dom-like_a/b"/>
</dbReference>
<dbReference type="AlphaFoldDB" id="A0A1G4XSB4"/>
<dbReference type="EMBL" id="FMUH01000002">
    <property type="protein sequence ID" value="SCX43558.1"/>
    <property type="molecule type" value="Genomic_DNA"/>
</dbReference>
<gene>
    <name evidence="1" type="ORF">SAMN03159343_1254</name>
</gene>
<dbReference type="PANTHER" id="PTHR35368">
    <property type="entry name" value="HYDROPEROXIDE REDUCTASE"/>
    <property type="match status" value="1"/>
</dbReference>
<dbReference type="Pfam" id="PF02566">
    <property type="entry name" value="OsmC"/>
    <property type="match status" value="1"/>
</dbReference>
<reference evidence="2" key="1">
    <citation type="submission" date="2016-10" db="EMBL/GenBank/DDBJ databases">
        <authorList>
            <person name="Varghese N."/>
            <person name="Submissions S."/>
        </authorList>
    </citation>
    <scope>NUCLEOTIDE SEQUENCE [LARGE SCALE GENOMIC DNA]</scope>
    <source>
        <strain evidence="2">DSM 45722</strain>
    </source>
</reference>
<dbReference type="InterPro" id="IPR052924">
    <property type="entry name" value="OsmC/Ohr_hydroprdx_reductase"/>
</dbReference>
<dbReference type="SUPFAM" id="SSF82784">
    <property type="entry name" value="OsmC-like"/>
    <property type="match status" value="1"/>
</dbReference>
<dbReference type="Gene3D" id="3.30.300.20">
    <property type="match status" value="1"/>
</dbReference>
<dbReference type="InterPro" id="IPR003718">
    <property type="entry name" value="OsmC/Ohr_fam"/>
</dbReference>
<dbReference type="PANTHER" id="PTHR35368:SF1">
    <property type="entry name" value="HYDROPEROXIDE REDUCTASE"/>
    <property type="match status" value="1"/>
</dbReference>
<protein>
    <submittedName>
        <fullName evidence="1">Uncharacterized OsmC-related protein</fullName>
    </submittedName>
</protein>
<proteinExistence type="predicted"/>
<dbReference type="STRING" id="1960309.SAMN03159343_1254"/>
<accession>A0A1G4XSB4</accession>